<evidence type="ECO:0008006" key="3">
    <source>
        <dbReference type="Google" id="ProtNLM"/>
    </source>
</evidence>
<dbReference type="EMBL" id="CP036525">
    <property type="protein sequence ID" value="QDT02045.1"/>
    <property type="molecule type" value="Genomic_DNA"/>
</dbReference>
<evidence type="ECO:0000313" key="1">
    <source>
        <dbReference type="EMBL" id="QDT02045.1"/>
    </source>
</evidence>
<organism evidence="1 2">
    <name type="scientific">Rubripirellula lacrimiformis</name>
    <dbReference type="NCBI Taxonomy" id="1930273"/>
    <lineage>
        <taxon>Bacteria</taxon>
        <taxon>Pseudomonadati</taxon>
        <taxon>Planctomycetota</taxon>
        <taxon>Planctomycetia</taxon>
        <taxon>Pirellulales</taxon>
        <taxon>Pirellulaceae</taxon>
        <taxon>Rubripirellula</taxon>
    </lineage>
</organism>
<dbReference type="KEGG" id="rlc:K227x_04160"/>
<evidence type="ECO:0000313" key="2">
    <source>
        <dbReference type="Proteomes" id="UP000318538"/>
    </source>
</evidence>
<reference evidence="1 2" key="1">
    <citation type="submission" date="2019-02" db="EMBL/GenBank/DDBJ databases">
        <title>Deep-cultivation of Planctomycetes and their phenomic and genomic characterization uncovers novel biology.</title>
        <authorList>
            <person name="Wiegand S."/>
            <person name="Jogler M."/>
            <person name="Boedeker C."/>
            <person name="Pinto D."/>
            <person name="Vollmers J."/>
            <person name="Rivas-Marin E."/>
            <person name="Kohn T."/>
            <person name="Peeters S.H."/>
            <person name="Heuer A."/>
            <person name="Rast P."/>
            <person name="Oberbeckmann S."/>
            <person name="Bunk B."/>
            <person name="Jeske O."/>
            <person name="Meyerdierks A."/>
            <person name="Storesund J.E."/>
            <person name="Kallscheuer N."/>
            <person name="Luecker S."/>
            <person name="Lage O.M."/>
            <person name="Pohl T."/>
            <person name="Merkel B.J."/>
            <person name="Hornburger P."/>
            <person name="Mueller R.-W."/>
            <person name="Bruemmer F."/>
            <person name="Labrenz M."/>
            <person name="Spormann A.M."/>
            <person name="Op den Camp H."/>
            <person name="Overmann J."/>
            <person name="Amann R."/>
            <person name="Jetten M.S.M."/>
            <person name="Mascher T."/>
            <person name="Medema M.H."/>
            <person name="Devos D.P."/>
            <person name="Kaster A.-K."/>
            <person name="Ovreas L."/>
            <person name="Rohde M."/>
            <person name="Galperin M.Y."/>
            <person name="Jogler C."/>
        </authorList>
    </citation>
    <scope>NUCLEOTIDE SEQUENCE [LARGE SCALE GENOMIC DNA]</scope>
    <source>
        <strain evidence="1 2">K22_7</strain>
    </source>
</reference>
<gene>
    <name evidence="1" type="ORF">K227x_04160</name>
</gene>
<dbReference type="Proteomes" id="UP000318538">
    <property type="component" value="Chromosome"/>
</dbReference>
<dbReference type="AlphaFoldDB" id="A0A517N4I3"/>
<name>A0A517N4I3_9BACT</name>
<sequence precursor="true">MLNPDVQTNVDWFVARVKESLQDNLRNVTVYGPAVTSIYDARKHQIHPLIVVESRSVDRLLALAAHSKGASKRRIGPPLIVTDRALRQSCDVFPLEWIDIAQFHETVFGDPVLADLAPQASHVRLQCERDLRSLDILLQRGILASGGKPQRIDRLEQEASDSMIRVLRGIGWLSGDRLPLLPDALCTRCQEIVEFPLPGCSEAIRVDGRHDVETVGLLLEEIGLLSAWIDDHQMVDP</sequence>
<proteinExistence type="predicted"/>
<accession>A0A517N4I3</accession>
<keyword evidence="2" id="KW-1185">Reference proteome</keyword>
<dbReference type="RefSeq" id="WP_218933700.1">
    <property type="nucleotide sequence ID" value="NZ_CP036525.1"/>
</dbReference>
<protein>
    <recommendedName>
        <fullName evidence="3">Nucleotidyltransferase</fullName>
    </recommendedName>
</protein>